<dbReference type="Proteomes" id="UP001221411">
    <property type="component" value="Unassembled WGS sequence"/>
</dbReference>
<comment type="caution">
    <text evidence="3">The sequence shown here is derived from an EMBL/GenBank/DDBJ whole genome shotgun (WGS) entry which is preliminary data.</text>
</comment>
<dbReference type="EMBL" id="JAQNDO010000001">
    <property type="protein sequence ID" value="MDC0747750.1"/>
    <property type="molecule type" value="Genomic_DNA"/>
</dbReference>
<feature type="compositionally biased region" description="Low complexity" evidence="1">
    <location>
        <begin position="47"/>
        <end position="59"/>
    </location>
</feature>
<accession>A0ABT5F122</accession>
<protein>
    <submittedName>
        <fullName evidence="3">Uncharacterized protein</fullName>
    </submittedName>
</protein>
<name>A0ABT5F122_9BACT</name>
<reference evidence="3 4" key="1">
    <citation type="submission" date="2022-11" db="EMBL/GenBank/DDBJ databases">
        <title>Minimal conservation of predation-associated metabolite biosynthetic gene clusters underscores biosynthetic potential of Myxococcota including descriptions for ten novel species: Archangium lansinium sp. nov., Myxococcus landrumus sp. nov., Nannocystis bai.</title>
        <authorList>
            <person name="Ahearne A."/>
            <person name="Stevens C."/>
            <person name="Dowd S."/>
        </authorList>
    </citation>
    <scope>NUCLEOTIDE SEQUENCE [LARGE SCALE GENOMIC DNA]</scope>
    <source>
        <strain evidence="3 4">RJM3</strain>
    </source>
</reference>
<feature type="region of interest" description="Disordered" evidence="1">
    <location>
        <begin position="22"/>
        <end position="75"/>
    </location>
</feature>
<feature type="compositionally biased region" description="Pro residues" evidence="1">
    <location>
        <begin position="60"/>
        <end position="75"/>
    </location>
</feature>
<gene>
    <name evidence="3" type="ORF">POL67_40830</name>
</gene>
<proteinExistence type="predicted"/>
<feature type="signal peptide" evidence="2">
    <location>
        <begin position="1"/>
        <end position="26"/>
    </location>
</feature>
<evidence type="ECO:0000313" key="3">
    <source>
        <dbReference type="EMBL" id="MDC0747750.1"/>
    </source>
</evidence>
<evidence type="ECO:0000313" key="4">
    <source>
        <dbReference type="Proteomes" id="UP001221411"/>
    </source>
</evidence>
<feature type="chain" id="PRO_5045369207" evidence="2">
    <location>
        <begin position="27"/>
        <end position="605"/>
    </location>
</feature>
<keyword evidence="4" id="KW-1185">Reference proteome</keyword>
<keyword evidence="2" id="KW-0732">Signal</keyword>
<evidence type="ECO:0000256" key="2">
    <source>
        <dbReference type="SAM" id="SignalP"/>
    </source>
</evidence>
<evidence type="ECO:0000256" key="1">
    <source>
        <dbReference type="SAM" id="MobiDB-lite"/>
    </source>
</evidence>
<organism evidence="3 4">
    <name type="scientific">Polyangium mundeleinium</name>
    <dbReference type="NCBI Taxonomy" id="2995306"/>
    <lineage>
        <taxon>Bacteria</taxon>
        <taxon>Pseudomonadati</taxon>
        <taxon>Myxococcota</taxon>
        <taxon>Polyangia</taxon>
        <taxon>Polyangiales</taxon>
        <taxon>Polyangiaceae</taxon>
        <taxon>Polyangium</taxon>
    </lineage>
</organism>
<dbReference type="RefSeq" id="WP_271926374.1">
    <property type="nucleotide sequence ID" value="NZ_JAQNDO010000001.1"/>
</dbReference>
<sequence>MRLRKAAGAPLALIPALLLAAAGASAQPVPPTDPAAPPGGPTPPPAETGAPTEASAPPTTEAPPPPPPPPAVEAPKPVPPAVPVVVEPAPVKTVDNNPPSVRIGDFMDTRLTWVMGDDDVLHQTGQAQPLSPNFSIGDRRTYRLFFDNLNSRFAGRENLTHLALYKKMPGFIKGLDTEASMVLRFDLASLARATNNLNQSLYDAGSFIRAFYHTDGNKNGKRGLSVTLWPLDTDRFRLGYLYDISWGGTNPFINQSIFPRVQGGAPGGKVEYTGDKWSVFFGMKTATIIQVEQTLTPGTSEVEEIRIGQTNYGLLGGGSVDVGEYLHLDLGGGYFQQGKFDLPDVAGQSIYTLGASARVLLHDKSTPVPQSIDFALYRNDPNKPMIIFKPEVYNPGKTTWSVAIEGTNLWQRVKDFDVAGGTTFQQARAAALQANVKSGFLRGSFTAIYRDLPYVLRNQPSYIPFQSLPNDAATANEFFLAVASDYYLPAPRLTFGIGAGLQFPSTFSTSSVDQSDAPISRTVVVREQGNIAILPVNQDAVPIFQARASLKWDLSSIMSALLWLQYVRDNNGTFVERDPSEGTLALRSFISPNFLGFGASVSARF</sequence>
<feature type="compositionally biased region" description="Pro residues" evidence="1">
    <location>
        <begin position="28"/>
        <end position="46"/>
    </location>
</feature>